<feature type="compositionally biased region" description="Basic and acidic residues" evidence="6">
    <location>
        <begin position="230"/>
        <end position="240"/>
    </location>
</feature>
<reference evidence="9" key="1">
    <citation type="journal article" date="2023" name="Genome Biol. Evol.">
        <title>First Whole Genome Sequence and Flow Cytometry Genome Size Data for the Lichen-Forming Fungus Ramalina farinacea (Ascomycota).</title>
        <authorList>
            <person name="Llewellyn T."/>
            <person name="Mian S."/>
            <person name="Hill R."/>
            <person name="Leitch I.J."/>
            <person name="Gaya E."/>
        </authorList>
    </citation>
    <scope>NUCLEOTIDE SEQUENCE</scope>
    <source>
        <strain evidence="9">LIQ254RAFAR</strain>
    </source>
</reference>
<evidence type="ECO:0000256" key="4">
    <source>
        <dbReference type="ARBA" id="ARBA00023121"/>
    </source>
</evidence>
<evidence type="ECO:0000256" key="7">
    <source>
        <dbReference type="SAM" id="Phobius"/>
    </source>
</evidence>
<feature type="domain" description="SMP-LTD" evidence="8">
    <location>
        <begin position="415"/>
        <end position="463"/>
    </location>
</feature>
<keyword evidence="7" id="KW-0812">Transmembrane</keyword>
<keyword evidence="2" id="KW-0813">Transport</keyword>
<protein>
    <recommendedName>
        <fullName evidence="8">SMP-LTD domain-containing protein</fullName>
    </recommendedName>
</protein>
<organism evidence="9 10">
    <name type="scientific">Ramalina farinacea</name>
    <dbReference type="NCBI Taxonomy" id="258253"/>
    <lineage>
        <taxon>Eukaryota</taxon>
        <taxon>Fungi</taxon>
        <taxon>Dikarya</taxon>
        <taxon>Ascomycota</taxon>
        <taxon>Pezizomycotina</taxon>
        <taxon>Lecanoromycetes</taxon>
        <taxon>OSLEUM clade</taxon>
        <taxon>Lecanoromycetidae</taxon>
        <taxon>Lecanorales</taxon>
        <taxon>Lecanorineae</taxon>
        <taxon>Ramalinaceae</taxon>
        <taxon>Ramalina</taxon>
    </lineage>
</organism>
<evidence type="ECO:0000259" key="8">
    <source>
        <dbReference type="PROSITE" id="PS51847"/>
    </source>
</evidence>
<evidence type="ECO:0000313" key="9">
    <source>
        <dbReference type="EMBL" id="MDI1491130.1"/>
    </source>
</evidence>
<feature type="transmembrane region" description="Helical" evidence="7">
    <location>
        <begin position="317"/>
        <end position="340"/>
    </location>
</feature>
<dbReference type="PANTHER" id="PTHR47348">
    <property type="entry name" value="MEIOTICALLY UP-REGULATED GENE 190 PROTEIN"/>
    <property type="match status" value="1"/>
</dbReference>
<keyword evidence="7" id="KW-1133">Transmembrane helix</keyword>
<feature type="compositionally biased region" description="Polar residues" evidence="6">
    <location>
        <begin position="171"/>
        <end position="185"/>
    </location>
</feature>
<dbReference type="GO" id="GO:0008289">
    <property type="term" value="F:lipid binding"/>
    <property type="evidence" value="ECO:0007669"/>
    <property type="project" value="UniProtKB-KW"/>
</dbReference>
<feature type="non-terminal residue" evidence="9">
    <location>
        <position position="463"/>
    </location>
</feature>
<feature type="compositionally biased region" description="Basic and acidic residues" evidence="6">
    <location>
        <begin position="286"/>
        <end position="299"/>
    </location>
</feature>
<evidence type="ECO:0000256" key="5">
    <source>
        <dbReference type="ARBA" id="ARBA00023136"/>
    </source>
</evidence>
<keyword evidence="3" id="KW-0445">Lipid transport</keyword>
<dbReference type="GO" id="GO:0006869">
    <property type="term" value="P:lipid transport"/>
    <property type="evidence" value="ECO:0007669"/>
    <property type="project" value="UniProtKB-KW"/>
</dbReference>
<evidence type="ECO:0000256" key="6">
    <source>
        <dbReference type="SAM" id="MobiDB-lite"/>
    </source>
</evidence>
<feature type="region of interest" description="Disordered" evidence="6">
    <location>
        <begin position="1"/>
        <end position="307"/>
    </location>
</feature>
<dbReference type="GO" id="GO:0016020">
    <property type="term" value="C:membrane"/>
    <property type="evidence" value="ECO:0007669"/>
    <property type="project" value="UniProtKB-SubCell"/>
</dbReference>
<evidence type="ECO:0000256" key="2">
    <source>
        <dbReference type="ARBA" id="ARBA00022448"/>
    </source>
</evidence>
<evidence type="ECO:0000256" key="3">
    <source>
        <dbReference type="ARBA" id="ARBA00023055"/>
    </source>
</evidence>
<accession>A0AA43TYM6</accession>
<keyword evidence="10" id="KW-1185">Reference proteome</keyword>
<keyword evidence="4" id="KW-0446">Lipid-binding</keyword>
<proteinExistence type="predicted"/>
<feature type="compositionally biased region" description="Basic and acidic residues" evidence="6">
    <location>
        <begin position="1"/>
        <end position="13"/>
    </location>
</feature>
<feature type="compositionally biased region" description="Basic and acidic residues" evidence="6">
    <location>
        <begin position="252"/>
        <end position="262"/>
    </location>
</feature>
<evidence type="ECO:0000313" key="10">
    <source>
        <dbReference type="Proteomes" id="UP001161017"/>
    </source>
</evidence>
<dbReference type="EMBL" id="JAPUFD010000013">
    <property type="protein sequence ID" value="MDI1491130.1"/>
    <property type="molecule type" value="Genomic_DNA"/>
</dbReference>
<gene>
    <name evidence="9" type="ORF">OHK93_002337</name>
</gene>
<dbReference type="PROSITE" id="PS51847">
    <property type="entry name" value="SMP"/>
    <property type="match status" value="1"/>
</dbReference>
<dbReference type="PANTHER" id="PTHR47348:SF2">
    <property type="entry name" value="MEIOTICALLY UP-REGULATED 190 PROTEIN"/>
    <property type="match status" value="1"/>
</dbReference>
<dbReference type="InterPro" id="IPR031468">
    <property type="entry name" value="SMP_LBD"/>
</dbReference>
<evidence type="ECO:0000256" key="1">
    <source>
        <dbReference type="ARBA" id="ARBA00004370"/>
    </source>
</evidence>
<feature type="transmembrane region" description="Helical" evidence="7">
    <location>
        <begin position="360"/>
        <end position="383"/>
    </location>
</feature>
<sequence>MSDHADFDEEASRRTFTAPYSRRHPVPTVQGYQAKKQEREGDLGSVNDVTVNANGSPKSAKSSKRKSLLKSAKGLLRRDSGRSVLKGSGGNGAGPYNAENRNSQVTASEGIDTRKSHDQGQTPPELEQDHSEVIADPSSDSREAESDSKNHERESRELDHGSSEQPDGHPIQNQDFAQDDNTGSGVSHEGGDAGNDQGTSAKENEKLTDTSQTQNSALDPRQKRKQMKNKTRDDTDREVTDPVTHLPVTIHDATKKELKSAPENESPPARSPTGLSKEGQELQIEEDSKQQQEEHEALRRLFPPPSFDNSREEMADVYGLALTVGLAAMLMVPLFLLVAAQLVPFWTASEVPRSWKEWRGTLMVCVTLVVIGASMGALIIYVLRGWSQNRIRSVWDDCVWDAARQQEADASKKPTPESVQWLNSLLASVWGLINPDLFVSIADTLEDVMQASLPRLVRMVAIE</sequence>
<keyword evidence="5 7" id="KW-0472">Membrane</keyword>
<feature type="compositionally biased region" description="Basic and acidic residues" evidence="6">
    <location>
        <begin position="127"/>
        <end position="162"/>
    </location>
</feature>
<dbReference type="Proteomes" id="UP001161017">
    <property type="component" value="Unassembled WGS sequence"/>
</dbReference>
<comment type="caution">
    <text evidence="9">The sequence shown here is derived from an EMBL/GenBank/DDBJ whole genome shotgun (WGS) entry which is preliminary data.</text>
</comment>
<dbReference type="Pfam" id="PF25669">
    <property type="entry name" value="SMP_MUG190-like"/>
    <property type="match status" value="1"/>
</dbReference>
<name>A0AA43TYM6_9LECA</name>
<comment type="subcellular location">
    <subcellularLocation>
        <location evidence="1">Membrane</location>
    </subcellularLocation>
</comment>
<dbReference type="AlphaFoldDB" id="A0AA43TYM6"/>